<evidence type="ECO:0000313" key="3">
    <source>
        <dbReference type="Proteomes" id="UP000827986"/>
    </source>
</evidence>
<comment type="caution">
    <text evidence="2">The sequence shown here is derived from an EMBL/GenBank/DDBJ whole genome shotgun (WGS) entry which is preliminary data.</text>
</comment>
<name>A0A9D3WPT0_9SAUR</name>
<dbReference type="AlphaFoldDB" id="A0A9D3WPT0"/>
<reference evidence="2" key="1">
    <citation type="submission" date="2021-09" db="EMBL/GenBank/DDBJ databases">
        <title>The genome of Mauremys mutica provides insights into the evolution of semi-aquatic lifestyle.</title>
        <authorList>
            <person name="Gong S."/>
            <person name="Gao Y."/>
        </authorList>
    </citation>
    <scope>NUCLEOTIDE SEQUENCE</scope>
    <source>
        <strain evidence="2">MM-2020</strain>
        <tissue evidence="2">Muscle</tissue>
    </source>
</reference>
<keyword evidence="3" id="KW-1185">Reference proteome</keyword>
<proteinExistence type="predicted"/>
<evidence type="ECO:0000256" key="1">
    <source>
        <dbReference type="SAM" id="MobiDB-lite"/>
    </source>
</evidence>
<dbReference type="Proteomes" id="UP000827986">
    <property type="component" value="Unassembled WGS sequence"/>
</dbReference>
<protein>
    <submittedName>
        <fullName evidence="2">Uncharacterized protein</fullName>
    </submittedName>
</protein>
<organism evidence="2 3">
    <name type="scientific">Mauremys mutica</name>
    <name type="common">yellowpond turtle</name>
    <dbReference type="NCBI Taxonomy" id="74926"/>
    <lineage>
        <taxon>Eukaryota</taxon>
        <taxon>Metazoa</taxon>
        <taxon>Chordata</taxon>
        <taxon>Craniata</taxon>
        <taxon>Vertebrata</taxon>
        <taxon>Euteleostomi</taxon>
        <taxon>Archelosauria</taxon>
        <taxon>Testudinata</taxon>
        <taxon>Testudines</taxon>
        <taxon>Cryptodira</taxon>
        <taxon>Durocryptodira</taxon>
        <taxon>Testudinoidea</taxon>
        <taxon>Geoemydidae</taxon>
        <taxon>Geoemydinae</taxon>
        <taxon>Mauremys</taxon>
    </lineage>
</organism>
<sequence length="157" mass="16600">MGNAPCSAAARPCNFQRSLLRRKPCVGLQLPPAPPSCNKNEHPPPRGAARCTFQPHPSRCLVLHSTLRAPPPLQGKDHCNPPPTLPTRLPQPPLLAGRQNCTHLRPLHRNDLPALCSRGLAERIKGILGTCVPPAPSCSGGPRGGSQGIWGAGEGSH</sequence>
<accession>A0A9D3WPT0</accession>
<evidence type="ECO:0000313" key="2">
    <source>
        <dbReference type="EMBL" id="KAH1164651.1"/>
    </source>
</evidence>
<feature type="compositionally biased region" description="Gly residues" evidence="1">
    <location>
        <begin position="141"/>
        <end position="157"/>
    </location>
</feature>
<gene>
    <name evidence="2" type="ORF">KIL84_020646</name>
</gene>
<dbReference type="EMBL" id="JAHDVG010000590">
    <property type="protein sequence ID" value="KAH1164651.1"/>
    <property type="molecule type" value="Genomic_DNA"/>
</dbReference>
<feature type="region of interest" description="Disordered" evidence="1">
    <location>
        <begin position="135"/>
        <end position="157"/>
    </location>
</feature>